<dbReference type="InterPro" id="IPR029058">
    <property type="entry name" value="AB_hydrolase_fold"/>
</dbReference>
<keyword evidence="4" id="KW-1185">Reference proteome</keyword>
<dbReference type="InterPro" id="IPR050261">
    <property type="entry name" value="FrsA_esterase"/>
</dbReference>
<comment type="caution">
    <text evidence="3">The sequence shown here is derived from an EMBL/GenBank/DDBJ whole genome shotgun (WGS) entry which is preliminary data.</text>
</comment>
<dbReference type="PIRSF" id="PIRSF031982">
    <property type="entry name" value="UCP031982_abhydr"/>
    <property type="match status" value="1"/>
</dbReference>
<evidence type="ECO:0000313" key="3">
    <source>
        <dbReference type="EMBL" id="GGC28903.1"/>
    </source>
</evidence>
<keyword evidence="2" id="KW-0732">Signal</keyword>
<dbReference type="RefSeq" id="WP_188425993.1">
    <property type="nucleotide sequence ID" value="NZ_BMCH01000003.1"/>
</dbReference>
<dbReference type="GO" id="GO:0016787">
    <property type="term" value="F:hydrolase activity"/>
    <property type="evidence" value="ECO:0007669"/>
    <property type="project" value="UniProtKB-KW"/>
</dbReference>
<protein>
    <submittedName>
        <fullName evidence="3">Dienelactone hydrolase</fullName>
    </submittedName>
</protein>
<dbReference type="PANTHER" id="PTHR22946">
    <property type="entry name" value="DIENELACTONE HYDROLASE DOMAIN-CONTAINING PROTEIN-RELATED"/>
    <property type="match status" value="1"/>
</dbReference>
<dbReference type="Gene3D" id="3.40.50.1820">
    <property type="entry name" value="alpha/beta hydrolase"/>
    <property type="match status" value="1"/>
</dbReference>
<keyword evidence="1 3" id="KW-0378">Hydrolase</keyword>
<dbReference type="InterPro" id="IPR016986">
    <property type="entry name" value="UCP031982_abhydr"/>
</dbReference>
<proteinExistence type="predicted"/>
<dbReference type="Pfam" id="PF03403">
    <property type="entry name" value="PAF-AH_p_II"/>
    <property type="match status" value="1"/>
</dbReference>
<evidence type="ECO:0000256" key="1">
    <source>
        <dbReference type="ARBA" id="ARBA00022801"/>
    </source>
</evidence>
<organism evidence="3 4">
    <name type="scientific">Asaia siamensis</name>
    <dbReference type="NCBI Taxonomy" id="110479"/>
    <lineage>
        <taxon>Bacteria</taxon>
        <taxon>Pseudomonadati</taxon>
        <taxon>Pseudomonadota</taxon>
        <taxon>Alphaproteobacteria</taxon>
        <taxon>Acetobacterales</taxon>
        <taxon>Acetobacteraceae</taxon>
        <taxon>Asaia</taxon>
    </lineage>
</organism>
<dbReference type="EMBL" id="BMCH01000003">
    <property type="protein sequence ID" value="GGC28903.1"/>
    <property type="molecule type" value="Genomic_DNA"/>
</dbReference>
<reference evidence="4" key="1">
    <citation type="journal article" date="2019" name="Int. J. Syst. Evol. Microbiol.">
        <title>The Global Catalogue of Microorganisms (GCM) 10K type strain sequencing project: providing services to taxonomists for standard genome sequencing and annotation.</title>
        <authorList>
            <consortium name="The Broad Institute Genomics Platform"/>
            <consortium name="The Broad Institute Genome Sequencing Center for Infectious Disease"/>
            <person name="Wu L."/>
            <person name="Ma J."/>
        </authorList>
    </citation>
    <scope>NUCLEOTIDE SEQUENCE [LARGE SCALE GENOMIC DNA]</scope>
    <source>
        <strain evidence="4">CCM 7132</strain>
    </source>
</reference>
<sequence>MSPLSRLVLCLSLLTIPIISDQALGAPVGCQHIVTHDGLELGLWYPSTGTVTHQNLGPYEQDCIADGPLTGQHRPLIVISHGTGGSWTSHLDTATQLAASGYVVVALTEPGDNWRDQSRVTDLSGRTHALSAALDYVLSQWSGAAKLDSNRIGAFGFSAGGLTVLLALGAKPDLSRLTPWCAAHPDSFTCAMIAHQKTPINGPLPHLTDRRIRAAVIAAPALGFTMSPQALAGLRQPIQLWQAQNDRILPEPGSVEPVRDALPGHPAIHLVEGAGHFDFLAPCRPGLETLPICQSAASFDRTRFHERFNAALVAFFNETLPASPRSGG</sequence>
<evidence type="ECO:0000256" key="2">
    <source>
        <dbReference type="SAM" id="SignalP"/>
    </source>
</evidence>
<feature type="chain" id="PRO_5045826217" evidence="2">
    <location>
        <begin position="26"/>
        <end position="328"/>
    </location>
</feature>
<dbReference type="SUPFAM" id="SSF53474">
    <property type="entry name" value="alpha/beta-Hydrolases"/>
    <property type="match status" value="1"/>
</dbReference>
<name>A0ABQ1LS41_9PROT</name>
<feature type="signal peptide" evidence="2">
    <location>
        <begin position="1"/>
        <end position="25"/>
    </location>
</feature>
<gene>
    <name evidence="3" type="ORF">GCM10007207_12990</name>
</gene>
<dbReference type="PANTHER" id="PTHR22946:SF9">
    <property type="entry name" value="POLYKETIDE TRANSFERASE AF380"/>
    <property type="match status" value="1"/>
</dbReference>
<evidence type="ECO:0000313" key="4">
    <source>
        <dbReference type="Proteomes" id="UP000637769"/>
    </source>
</evidence>
<accession>A0ABQ1LS41</accession>
<dbReference type="Proteomes" id="UP000637769">
    <property type="component" value="Unassembled WGS sequence"/>
</dbReference>